<dbReference type="Pfam" id="PF12697">
    <property type="entry name" value="Abhydrolase_6"/>
    <property type="match status" value="1"/>
</dbReference>
<reference evidence="3" key="1">
    <citation type="submission" date="2020-12" db="EMBL/GenBank/DDBJ databases">
        <title>Genomic characterization of non-nitrogen-fixing Frankia strains.</title>
        <authorList>
            <person name="Carlos-Shanley C."/>
            <person name="Guerra T."/>
            <person name="Hahn D."/>
        </authorList>
    </citation>
    <scope>NUCLEOTIDE SEQUENCE</scope>
    <source>
        <strain evidence="3">CN6</strain>
    </source>
</reference>
<sequence>MEPALGLRQVSGTRPLTMLVHGLRDEGASFDPVARLLPDLEIVSYDRRGWGADPDWDGVPADLDGHVDDLLAALDGRTASVVGHSWGGNVALAAAIRRPDLIESVGVWETAMPWADWWPAEHADLIRQTIARSARQRPGSPRQVRERALAAAEMSLALRPPFDPDRLMVPCVVGYGTASYPFFADGIRAFGAKVGAEAFGLAGASHMVHRENPAGFASFARRVADLRTASGAALGRGGL</sequence>
<dbReference type="SUPFAM" id="SSF53474">
    <property type="entry name" value="alpha/beta-Hydrolases"/>
    <property type="match status" value="1"/>
</dbReference>
<dbReference type="PANTHER" id="PTHR43798:SF31">
    <property type="entry name" value="AB HYDROLASE SUPERFAMILY PROTEIN YCLE"/>
    <property type="match status" value="1"/>
</dbReference>
<name>A0A937RGL0_9ACTN</name>
<organism evidence="3 4">
    <name type="scientific">Frankia nepalensis</name>
    <dbReference type="NCBI Taxonomy" id="1836974"/>
    <lineage>
        <taxon>Bacteria</taxon>
        <taxon>Bacillati</taxon>
        <taxon>Actinomycetota</taxon>
        <taxon>Actinomycetes</taxon>
        <taxon>Frankiales</taxon>
        <taxon>Frankiaceae</taxon>
        <taxon>Frankia</taxon>
    </lineage>
</organism>
<evidence type="ECO:0000256" key="1">
    <source>
        <dbReference type="ARBA" id="ARBA00022801"/>
    </source>
</evidence>
<dbReference type="RefSeq" id="WP_203003736.1">
    <property type="nucleotide sequence ID" value="NZ_JADWYU010000113.1"/>
</dbReference>
<gene>
    <name evidence="3" type="ORF">I7412_32520</name>
</gene>
<dbReference type="GO" id="GO:0016020">
    <property type="term" value="C:membrane"/>
    <property type="evidence" value="ECO:0007669"/>
    <property type="project" value="TreeGrafter"/>
</dbReference>
<accession>A0A937RGL0</accession>
<dbReference type="AlphaFoldDB" id="A0A937RGL0"/>
<keyword evidence="1 3" id="KW-0378">Hydrolase</keyword>
<dbReference type="EMBL" id="JAEACQ010000285">
    <property type="protein sequence ID" value="MBL7631803.1"/>
    <property type="molecule type" value="Genomic_DNA"/>
</dbReference>
<feature type="domain" description="AB hydrolase-1" evidence="2">
    <location>
        <begin position="19"/>
        <end position="218"/>
    </location>
</feature>
<dbReference type="InterPro" id="IPR029058">
    <property type="entry name" value="AB_hydrolase_fold"/>
</dbReference>
<comment type="caution">
    <text evidence="3">The sequence shown here is derived from an EMBL/GenBank/DDBJ whole genome shotgun (WGS) entry which is preliminary data.</text>
</comment>
<evidence type="ECO:0000259" key="2">
    <source>
        <dbReference type="Pfam" id="PF12697"/>
    </source>
</evidence>
<dbReference type="PANTHER" id="PTHR43798">
    <property type="entry name" value="MONOACYLGLYCEROL LIPASE"/>
    <property type="match status" value="1"/>
</dbReference>
<dbReference type="InterPro" id="IPR050266">
    <property type="entry name" value="AB_hydrolase_sf"/>
</dbReference>
<dbReference type="Gene3D" id="3.40.50.1820">
    <property type="entry name" value="alpha/beta hydrolase"/>
    <property type="match status" value="1"/>
</dbReference>
<dbReference type="InterPro" id="IPR000073">
    <property type="entry name" value="AB_hydrolase_1"/>
</dbReference>
<evidence type="ECO:0000313" key="4">
    <source>
        <dbReference type="Proteomes" id="UP000604475"/>
    </source>
</evidence>
<protein>
    <submittedName>
        <fullName evidence="3">Alpha/beta hydrolase</fullName>
    </submittedName>
</protein>
<keyword evidence="4" id="KW-1185">Reference proteome</keyword>
<proteinExistence type="predicted"/>
<dbReference type="GO" id="GO:0016787">
    <property type="term" value="F:hydrolase activity"/>
    <property type="evidence" value="ECO:0007669"/>
    <property type="project" value="UniProtKB-KW"/>
</dbReference>
<dbReference type="Proteomes" id="UP000604475">
    <property type="component" value="Unassembled WGS sequence"/>
</dbReference>
<evidence type="ECO:0000313" key="3">
    <source>
        <dbReference type="EMBL" id="MBL7631803.1"/>
    </source>
</evidence>